<keyword evidence="3" id="KW-1185">Reference proteome</keyword>
<proteinExistence type="predicted"/>
<name>A0A392V0L9_9FABA</name>
<dbReference type="Proteomes" id="UP000265520">
    <property type="component" value="Unassembled WGS sequence"/>
</dbReference>
<feature type="non-terminal residue" evidence="2">
    <location>
        <position position="1"/>
    </location>
</feature>
<protein>
    <submittedName>
        <fullName evidence="2">Uncharacterized protein</fullName>
    </submittedName>
</protein>
<dbReference type="EMBL" id="LXQA011003166">
    <property type="protein sequence ID" value="MCI80779.1"/>
    <property type="molecule type" value="Genomic_DNA"/>
</dbReference>
<reference evidence="2 3" key="1">
    <citation type="journal article" date="2018" name="Front. Plant Sci.">
        <title>Red Clover (Trifolium pratense) and Zigzag Clover (T. medium) - A Picture of Genomic Similarities and Differences.</title>
        <authorList>
            <person name="Dluhosova J."/>
            <person name="Istvanek J."/>
            <person name="Nedelnik J."/>
            <person name="Repkova J."/>
        </authorList>
    </citation>
    <scope>NUCLEOTIDE SEQUENCE [LARGE SCALE GENOMIC DNA]</scope>
    <source>
        <strain evidence="3">cv. 10/8</strain>
        <tissue evidence="2">Leaf</tissue>
    </source>
</reference>
<dbReference type="AlphaFoldDB" id="A0A392V0L9"/>
<feature type="region of interest" description="Disordered" evidence="1">
    <location>
        <begin position="1"/>
        <end position="23"/>
    </location>
</feature>
<comment type="caution">
    <text evidence="2">The sequence shown here is derived from an EMBL/GenBank/DDBJ whole genome shotgun (WGS) entry which is preliminary data.</text>
</comment>
<sequence length="57" mass="5969">LPLSSSFSIRPPPPPLTLTTHPPSLPLFCPDLPRRDVASPSSGAIDLGVATPPCFHP</sequence>
<organism evidence="2 3">
    <name type="scientific">Trifolium medium</name>
    <dbReference type="NCBI Taxonomy" id="97028"/>
    <lineage>
        <taxon>Eukaryota</taxon>
        <taxon>Viridiplantae</taxon>
        <taxon>Streptophyta</taxon>
        <taxon>Embryophyta</taxon>
        <taxon>Tracheophyta</taxon>
        <taxon>Spermatophyta</taxon>
        <taxon>Magnoliopsida</taxon>
        <taxon>eudicotyledons</taxon>
        <taxon>Gunneridae</taxon>
        <taxon>Pentapetalae</taxon>
        <taxon>rosids</taxon>
        <taxon>fabids</taxon>
        <taxon>Fabales</taxon>
        <taxon>Fabaceae</taxon>
        <taxon>Papilionoideae</taxon>
        <taxon>50 kb inversion clade</taxon>
        <taxon>NPAAA clade</taxon>
        <taxon>Hologalegina</taxon>
        <taxon>IRL clade</taxon>
        <taxon>Trifolieae</taxon>
        <taxon>Trifolium</taxon>
    </lineage>
</organism>
<accession>A0A392V0L9</accession>
<evidence type="ECO:0000313" key="2">
    <source>
        <dbReference type="EMBL" id="MCI80779.1"/>
    </source>
</evidence>
<evidence type="ECO:0000256" key="1">
    <source>
        <dbReference type="SAM" id="MobiDB-lite"/>
    </source>
</evidence>
<evidence type="ECO:0000313" key="3">
    <source>
        <dbReference type="Proteomes" id="UP000265520"/>
    </source>
</evidence>